<dbReference type="AlphaFoldDB" id="A0A2P6QV93"/>
<keyword evidence="3" id="KW-1185">Reference proteome</keyword>
<feature type="signal peptide" evidence="1">
    <location>
        <begin position="1"/>
        <end position="26"/>
    </location>
</feature>
<evidence type="ECO:0000313" key="3">
    <source>
        <dbReference type="Proteomes" id="UP000238479"/>
    </source>
</evidence>
<proteinExistence type="predicted"/>
<sequence>MQGQTAFNLLLWTSLTFASLLCHGWGEKCTTNDHAPTEQQSQIDSLPVKSDHFFVFMTVVPSGKARTSLILSYLTPTSLALPFFFCNC</sequence>
<accession>A0A2P6QV93</accession>
<dbReference type="EMBL" id="PDCK01000042">
    <property type="protein sequence ID" value="PRQ38100.1"/>
    <property type="molecule type" value="Genomic_DNA"/>
</dbReference>
<comment type="caution">
    <text evidence="2">The sequence shown here is derived from an EMBL/GenBank/DDBJ whole genome shotgun (WGS) entry which is preliminary data.</text>
</comment>
<name>A0A2P6QV93_ROSCH</name>
<protein>
    <recommendedName>
        <fullName evidence="4">Secreted protein</fullName>
    </recommendedName>
</protein>
<gene>
    <name evidence="2" type="ORF">RchiOBHm_Chr4g0410031</name>
</gene>
<feature type="chain" id="PRO_5015173558" description="Secreted protein" evidence="1">
    <location>
        <begin position="27"/>
        <end position="88"/>
    </location>
</feature>
<evidence type="ECO:0000313" key="2">
    <source>
        <dbReference type="EMBL" id="PRQ38100.1"/>
    </source>
</evidence>
<dbReference type="Proteomes" id="UP000238479">
    <property type="component" value="Chromosome 4"/>
</dbReference>
<evidence type="ECO:0000256" key="1">
    <source>
        <dbReference type="SAM" id="SignalP"/>
    </source>
</evidence>
<evidence type="ECO:0008006" key="4">
    <source>
        <dbReference type="Google" id="ProtNLM"/>
    </source>
</evidence>
<keyword evidence="1" id="KW-0732">Signal</keyword>
<reference evidence="2 3" key="1">
    <citation type="journal article" date="2018" name="Nat. Genet.">
        <title>The Rosa genome provides new insights in the design of modern roses.</title>
        <authorList>
            <person name="Bendahmane M."/>
        </authorList>
    </citation>
    <scope>NUCLEOTIDE SEQUENCE [LARGE SCALE GENOMIC DNA]</scope>
    <source>
        <strain evidence="3">cv. Old Blush</strain>
    </source>
</reference>
<dbReference type="Gramene" id="PRQ38100">
    <property type="protein sequence ID" value="PRQ38100"/>
    <property type="gene ID" value="RchiOBHm_Chr4g0410031"/>
</dbReference>
<organism evidence="2 3">
    <name type="scientific">Rosa chinensis</name>
    <name type="common">China rose</name>
    <dbReference type="NCBI Taxonomy" id="74649"/>
    <lineage>
        <taxon>Eukaryota</taxon>
        <taxon>Viridiplantae</taxon>
        <taxon>Streptophyta</taxon>
        <taxon>Embryophyta</taxon>
        <taxon>Tracheophyta</taxon>
        <taxon>Spermatophyta</taxon>
        <taxon>Magnoliopsida</taxon>
        <taxon>eudicotyledons</taxon>
        <taxon>Gunneridae</taxon>
        <taxon>Pentapetalae</taxon>
        <taxon>rosids</taxon>
        <taxon>fabids</taxon>
        <taxon>Rosales</taxon>
        <taxon>Rosaceae</taxon>
        <taxon>Rosoideae</taxon>
        <taxon>Rosoideae incertae sedis</taxon>
        <taxon>Rosa</taxon>
    </lineage>
</organism>